<organism evidence="2">
    <name type="scientific">Iridovirus Liz-CrIV</name>
    <dbReference type="NCBI Taxonomy" id="2594309"/>
    <lineage>
        <taxon>Viruses</taxon>
        <taxon>Varidnaviria</taxon>
        <taxon>Bamfordvirae</taxon>
        <taxon>Nucleocytoviricota</taxon>
        <taxon>Megaviricetes</taxon>
        <taxon>Pimascovirales</taxon>
        <taxon>Pimascovirales incertae sedis</taxon>
        <taxon>Iridoviridae</taxon>
    </lineage>
</organism>
<accession>A0A5B8RHN3</accession>
<keyword evidence="1" id="KW-0812">Transmembrane</keyword>
<keyword evidence="1" id="KW-1133">Transmembrane helix</keyword>
<feature type="transmembrane region" description="Helical" evidence="1">
    <location>
        <begin position="6"/>
        <end position="25"/>
    </location>
</feature>
<name>A0A5B8RHN3_9VIRU</name>
<keyword evidence="1" id="KW-0472">Membrane</keyword>
<reference evidence="2" key="1">
    <citation type="journal article" date="2019" name="Viruses">
        <title>Detection and Characterization of Invertebrate Iridoviruses Found in Reptiles and Prey Insects in Europe over the Past Two Decades.</title>
        <authorList>
            <person name="Papp T."/>
            <person name="Marschang R.E."/>
        </authorList>
    </citation>
    <scope>NUCLEOTIDE SEQUENCE</scope>
    <source>
        <strain evidence="2">Liz-CrIV</strain>
    </source>
</reference>
<evidence type="ECO:0000256" key="1">
    <source>
        <dbReference type="SAM" id="Phobius"/>
    </source>
</evidence>
<dbReference type="EMBL" id="MN081869">
    <property type="protein sequence ID" value="QEA08300.1"/>
    <property type="molecule type" value="Genomic_DNA"/>
</dbReference>
<proteinExistence type="predicted"/>
<sequence length="48" mass="5677">MKKEFLDLYMILSVLAGVIGIFYFTTPYQDKSLSYDFICYNRNLSIKI</sequence>
<evidence type="ECO:0000313" key="2">
    <source>
        <dbReference type="EMBL" id="QEA08300.1"/>
    </source>
</evidence>
<protein>
    <submittedName>
        <fullName evidence="2">Uncharacterized protein</fullName>
    </submittedName>
</protein>